<accession>A0A2H3C368</accession>
<dbReference type="SUPFAM" id="SSF52047">
    <property type="entry name" value="RNI-like"/>
    <property type="match status" value="1"/>
</dbReference>
<evidence type="ECO:0000259" key="1">
    <source>
        <dbReference type="Pfam" id="PF12937"/>
    </source>
</evidence>
<keyword evidence="3" id="KW-1185">Reference proteome</keyword>
<feature type="domain" description="F-box" evidence="1">
    <location>
        <begin position="8"/>
        <end position="60"/>
    </location>
</feature>
<proteinExistence type="predicted"/>
<dbReference type="Proteomes" id="UP000218334">
    <property type="component" value="Unassembled WGS sequence"/>
</dbReference>
<name>A0A2H3C368_9AGAR</name>
<dbReference type="InterPro" id="IPR001810">
    <property type="entry name" value="F-box_dom"/>
</dbReference>
<dbReference type="EMBL" id="KZ293416">
    <property type="protein sequence ID" value="PBK77515.1"/>
    <property type="molecule type" value="Genomic_DNA"/>
</dbReference>
<evidence type="ECO:0000313" key="3">
    <source>
        <dbReference type="Proteomes" id="UP000218334"/>
    </source>
</evidence>
<protein>
    <recommendedName>
        <fullName evidence="1">F-box domain-containing protein</fullName>
    </recommendedName>
</protein>
<dbReference type="Gene3D" id="3.80.10.10">
    <property type="entry name" value="Ribonuclease Inhibitor"/>
    <property type="match status" value="1"/>
</dbReference>
<evidence type="ECO:0000313" key="2">
    <source>
        <dbReference type="EMBL" id="PBK77515.1"/>
    </source>
</evidence>
<gene>
    <name evidence="2" type="ORF">ARMSODRAFT_949440</name>
</gene>
<reference evidence="3" key="1">
    <citation type="journal article" date="2017" name="Nat. Ecol. Evol.">
        <title>Genome expansion and lineage-specific genetic innovations in the forest pathogenic fungi Armillaria.</title>
        <authorList>
            <person name="Sipos G."/>
            <person name="Prasanna A.N."/>
            <person name="Walter M.C."/>
            <person name="O'Connor E."/>
            <person name="Balint B."/>
            <person name="Krizsan K."/>
            <person name="Kiss B."/>
            <person name="Hess J."/>
            <person name="Varga T."/>
            <person name="Slot J."/>
            <person name="Riley R."/>
            <person name="Boka B."/>
            <person name="Rigling D."/>
            <person name="Barry K."/>
            <person name="Lee J."/>
            <person name="Mihaltcheva S."/>
            <person name="LaButti K."/>
            <person name="Lipzen A."/>
            <person name="Waldron R."/>
            <person name="Moloney N.M."/>
            <person name="Sperisen C."/>
            <person name="Kredics L."/>
            <person name="Vagvoelgyi C."/>
            <person name="Patrignani A."/>
            <person name="Fitzpatrick D."/>
            <person name="Nagy I."/>
            <person name="Doyle S."/>
            <person name="Anderson J.B."/>
            <person name="Grigoriev I.V."/>
            <person name="Gueldener U."/>
            <person name="Muensterkoetter M."/>
            <person name="Nagy L.G."/>
        </authorList>
    </citation>
    <scope>NUCLEOTIDE SEQUENCE [LARGE SCALE GENOMIC DNA]</scope>
    <source>
        <strain evidence="3">28-4</strain>
    </source>
</reference>
<sequence length="483" mass="54409">MPSVSKMNQLPDELLALIFATSLRDLSSDAHQPLLALICSVCRHWRDVAIGASELWTTIHVPLEGHLPVIQTFLERSKGRLIDLDIMVLDSAILAHKVAEITAPHISRARTLIMSLPDLNIYNVFSKAYRTISATSLSSLSIHLTDALWSPQHGHSPLFASTNSLCYIDTEGYFLRDVPSMASLTALKLNKYCPTHVDLQNLFDASPCLETLVLHQFDMYEPLDLANEGDDGAPITIIAPITLKFLAVSVFFAHSNDTDRCGCVLDKLCIPNLEYLEVVGSTMDLNVHFRGLAKLQTLRIQRCTITSADQFFLSAKELRRLELVDMPSEDIRHITGISTEGPSSPFFPHLSSVFFSTKREYMESPQQLLQLAEHCVATRCSYFALEVEKGRIEEFLSAIKSRIQDGRVCIRESDCDCSGGLMVVTLFRTRARRRSRRKRWTKRLSGSLSGRLSMMMNGMKRRTICVDSMRRIYKRVLLVPNLT</sequence>
<dbReference type="Pfam" id="PF12937">
    <property type="entry name" value="F-box-like"/>
    <property type="match status" value="1"/>
</dbReference>
<dbReference type="STRING" id="1076256.A0A2H3C368"/>
<dbReference type="InterPro" id="IPR032675">
    <property type="entry name" value="LRR_dom_sf"/>
</dbReference>
<dbReference type="AlphaFoldDB" id="A0A2H3C368"/>
<dbReference type="Gene3D" id="1.20.1280.50">
    <property type="match status" value="1"/>
</dbReference>
<organism evidence="2 3">
    <name type="scientific">Armillaria solidipes</name>
    <dbReference type="NCBI Taxonomy" id="1076256"/>
    <lineage>
        <taxon>Eukaryota</taxon>
        <taxon>Fungi</taxon>
        <taxon>Dikarya</taxon>
        <taxon>Basidiomycota</taxon>
        <taxon>Agaricomycotina</taxon>
        <taxon>Agaricomycetes</taxon>
        <taxon>Agaricomycetidae</taxon>
        <taxon>Agaricales</taxon>
        <taxon>Marasmiineae</taxon>
        <taxon>Physalacriaceae</taxon>
        <taxon>Armillaria</taxon>
    </lineage>
</organism>